<proteinExistence type="predicted"/>
<gene>
    <name evidence="2" type="ORF">N7G274_005947</name>
</gene>
<name>A0ABR4A8X1_9LECA</name>
<comment type="caution">
    <text evidence="2">The sequence shown here is derived from an EMBL/GenBank/DDBJ whole genome shotgun (WGS) entry which is preliminary data.</text>
</comment>
<evidence type="ECO:0000313" key="2">
    <source>
        <dbReference type="EMBL" id="KAL2041565.1"/>
    </source>
</evidence>
<accession>A0ABR4A8X1</accession>
<dbReference type="EMBL" id="JBEFKJ010000017">
    <property type="protein sequence ID" value="KAL2041565.1"/>
    <property type="molecule type" value="Genomic_DNA"/>
</dbReference>
<sequence length="333" mass="36032">MADEPSFDDNILLARLNNLKKSNISLSTFPTPPTANTPSSIDDTPEDLIARFQKIQGRSPTRNGDKITAAAVAEDENGDEDASHAPPSPAIEELLAELGPEDQWTLDSSELKEAHELLAEAKRALPEQGATAAQELAQNQAFTTTTTTTTTASVEDNIKAPTAPPPPTKQENQTQNQNQEQSEEAEAEAAAASLQRILDDLELERQQEPDAPEPRPETAPPTLPSLVFPSTPDMALLSLDNLPSAPTTSPTSRGPRPKPKAKAKANAKQEEGFTDEQIDSWCTICCANAAVKCSGCDGDLYCWGCWREGHVGPDVGLEEKTHHWERIKGKRKV</sequence>
<dbReference type="SUPFAM" id="SSF57845">
    <property type="entry name" value="B-box zinc-binding domain"/>
    <property type="match status" value="1"/>
</dbReference>
<feature type="region of interest" description="Disordered" evidence="1">
    <location>
        <begin position="24"/>
        <end position="44"/>
    </location>
</feature>
<dbReference type="PANTHER" id="PTHR46603:SF1">
    <property type="entry name" value="ABSCISSION_NOCUT CHECKPOINT REGULATOR"/>
    <property type="match status" value="1"/>
</dbReference>
<organism evidence="2 3">
    <name type="scientific">Stereocaulon virgatum</name>
    <dbReference type="NCBI Taxonomy" id="373712"/>
    <lineage>
        <taxon>Eukaryota</taxon>
        <taxon>Fungi</taxon>
        <taxon>Dikarya</taxon>
        <taxon>Ascomycota</taxon>
        <taxon>Pezizomycotina</taxon>
        <taxon>Lecanoromycetes</taxon>
        <taxon>OSLEUM clade</taxon>
        <taxon>Lecanoromycetidae</taxon>
        <taxon>Lecanorales</taxon>
        <taxon>Lecanorineae</taxon>
        <taxon>Stereocaulaceae</taxon>
        <taxon>Stereocaulon</taxon>
    </lineage>
</organism>
<reference evidence="2 3" key="1">
    <citation type="submission" date="2024-09" db="EMBL/GenBank/DDBJ databases">
        <title>Rethinking Asexuality: The Enigmatic Case of Functional Sexual Genes in Lepraria (Stereocaulaceae).</title>
        <authorList>
            <person name="Doellman M."/>
            <person name="Sun Y."/>
            <person name="Barcenas-Pena A."/>
            <person name="Lumbsch H.T."/>
            <person name="Grewe F."/>
        </authorList>
    </citation>
    <scope>NUCLEOTIDE SEQUENCE [LARGE SCALE GENOMIC DNA]</scope>
    <source>
        <strain evidence="2 3">Mercado 3170</strain>
    </source>
</reference>
<feature type="region of interest" description="Disordered" evidence="1">
    <location>
        <begin position="72"/>
        <end position="92"/>
    </location>
</feature>
<feature type="compositionally biased region" description="Low complexity" evidence="1">
    <location>
        <begin position="169"/>
        <end position="180"/>
    </location>
</feature>
<evidence type="ECO:0000313" key="3">
    <source>
        <dbReference type="Proteomes" id="UP001590950"/>
    </source>
</evidence>
<feature type="compositionally biased region" description="Basic residues" evidence="1">
    <location>
        <begin position="255"/>
        <end position="265"/>
    </location>
</feature>
<dbReference type="PANTHER" id="PTHR46603">
    <property type="entry name" value="ABSCISSION/NOCUT CHECKPOINT REGULATOR"/>
    <property type="match status" value="1"/>
</dbReference>
<evidence type="ECO:0000256" key="1">
    <source>
        <dbReference type="SAM" id="MobiDB-lite"/>
    </source>
</evidence>
<keyword evidence="3" id="KW-1185">Reference proteome</keyword>
<feature type="compositionally biased region" description="Low complexity" evidence="1">
    <location>
        <begin position="243"/>
        <end position="254"/>
    </location>
</feature>
<feature type="compositionally biased region" description="Basic and acidic residues" evidence="1">
    <location>
        <begin position="197"/>
        <end position="216"/>
    </location>
</feature>
<dbReference type="Pfam" id="PF22586">
    <property type="entry name" value="ANCHR-like_BBOX"/>
    <property type="match status" value="1"/>
</dbReference>
<dbReference type="Proteomes" id="UP001590950">
    <property type="component" value="Unassembled WGS sequence"/>
</dbReference>
<protein>
    <submittedName>
        <fullName evidence="2">Uncharacterized protein</fullName>
    </submittedName>
</protein>
<feature type="region of interest" description="Disordered" evidence="1">
    <location>
        <begin position="122"/>
        <end position="272"/>
    </location>
</feature>